<dbReference type="InterPro" id="IPR035902">
    <property type="entry name" value="Nuc_phospho_transferase"/>
</dbReference>
<keyword evidence="1 4" id="KW-0328">Glycosyltransferase</keyword>
<comment type="catalytic activity">
    <reaction evidence="3 4">
        <text>thymidine + phosphate = 2-deoxy-alpha-D-ribose 1-phosphate + thymine</text>
        <dbReference type="Rhea" id="RHEA:16037"/>
        <dbReference type="ChEBI" id="CHEBI:17748"/>
        <dbReference type="ChEBI" id="CHEBI:17821"/>
        <dbReference type="ChEBI" id="CHEBI:43474"/>
        <dbReference type="ChEBI" id="CHEBI:57259"/>
        <dbReference type="EC" id="2.4.2.4"/>
    </reaction>
</comment>
<evidence type="ECO:0000256" key="4">
    <source>
        <dbReference type="HAMAP-Rule" id="MF_00703"/>
    </source>
</evidence>
<dbReference type="InterPro" id="IPR036320">
    <property type="entry name" value="Glycosyl_Trfase_fam3_N_dom_sf"/>
</dbReference>
<dbReference type="Pfam" id="PF00591">
    <property type="entry name" value="Glycos_transf_3"/>
    <property type="match status" value="1"/>
</dbReference>
<dbReference type="InterPro" id="IPR000053">
    <property type="entry name" value="Thymidine/pyrmidine_PPase"/>
</dbReference>
<dbReference type="InterPro" id="IPR000312">
    <property type="entry name" value="Glycosyl_Trfase_fam3"/>
</dbReference>
<evidence type="ECO:0000259" key="5">
    <source>
        <dbReference type="SMART" id="SM00941"/>
    </source>
</evidence>
<evidence type="ECO:0000256" key="3">
    <source>
        <dbReference type="ARBA" id="ARBA00048550"/>
    </source>
</evidence>
<comment type="similarity">
    <text evidence="4">Belongs to the thymidine/pyrimidine-nucleoside phosphorylase family. Type 2 subfamily.</text>
</comment>
<dbReference type="SUPFAM" id="SSF52418">
    <property type="entry name" value="Nucleoside phosphorylase/phosphoribosyltransferase catalytic domain"/>
    <property type="match status" value="1"/>
</dbReference>
<dbReference type="Gene3D" id="3.40.1030.10">
    <property type="entry name" value="Nucleoside phosphorylase/phosphoribosyltransferase catalytic domain"/>
    <property type="match status" value="1"/>
</dbReference>
<dbReference type="Gene3D" id="3.90.1170.30">
    <property type="entry name" value="Pyrimidine nucleoside phosphorylase-like, C-terminal domain"/>
    <property type="match status" value="1"/>
</dbReference>
<dbReference type="HAMAP" id="MF_00703">
    <property type="entry name" value="Thymid_phosp_2"/>
    <property type="match status" value="1"/>
</dbReference>
<dbReference type="SMART" id="SM00941">
    <property type="entry name" value="PYNP_C"/>
    <property type="match status" value="1"/>
</dbReference>
<dbReference type="InterPro" id="IPR013102">
    <property type="entry name" value="PYNP_C"/>
</dbReference>
<evidence type="ECO:0000313" key="6">
    <source>
        <dbReference type="EMBL" id="UXI65985.1"/>
    </source>
</evidence>
<dbReference type="RefSeq" id="WP_261692975.1">
    <property type="nucleotide sequence ID" value="NZ_CP104694.1"/>
</dbReference>
<name>A0ABY6B7W3_9GAMM</name>
<proteinExistence type="inferred from homology"/>
<keyword evidence="7" id="KW-1185">Reference proteome</keyword>
<protein>
    <recommendedName>
        <fullName evidence="4">Putative thymidine phosphorylase</fullName>
        <ecNumber evidence="4">2.4.2.4</ecNumber>
    </recommendedName>
    <alternativeName>
        <fullName evidence="4">TdRPase</fullName>
    </alternativeName>
</protein>
<dbReference type="InterPro" id="IPR013466">
    <property type="entry name" value="Thymidine/AMP_Pase"/>
</dbReference>
<dbReference type="Gene3D" id="2.40.40.20">
    <property type="match status" value="1"/>
</dbReference>
<dbReference type="EC" id="2.4.2.4" evidence="4"/>
<reference evidence="6" key="1">
    <citation type="submission" date="2022-09" db="EMBL/GenBank/DDBJ databases">
        <title>Tahibacter sp. nov., isolated from a fresh water.</title>
        <authorList>
            <person name="Baek J.H."/>
            <person name="Lee J.K."/>
            <person name="Kim J.M."/>
            <person name="Jeon C.O."/>
        </authorList>
    </citation>
    <scope>NUCLEOTIDE SEQUENCE</scope>
    <source>
        <strain evidence="6">W38</strain>
    </source>
</reference>
<dbReference type="PANTHER" id="PTHR10515:SF0">
    <property type="entry name" value="THYMIDINE PHOSPHORYLASE"/>
    <property type="match status" value="1"/>
</dbReference>
<dbReference type="SUPFAM" id="SSF54680">
    <property type="entry name" value="Pyrimidine nucleoside phosphorylase C-terminal domain"/>
    <property type="match status" value="1"/>
</dbReference>
<dbReference type="Gene3D" id="1.20.970.50">
    <property type="match status" value="1"/>
</dbReference>
<dbReference type="NCBIfam" id="NF003338">
    <property type="entry name" value="PRK04350.1"/>
    <property type="match status" value="1"/>
</dbReference>
<dbReference type="InterPro" id="IPR017459">
    <property type="entry name" value="Glycosyl_Trfase_fam3_N_dom"/>
</dbReference>
<dbReference type="PANTHER" id="PTHR10515">
    <property type="entry name" value="THYMIDINE PHOSPHORYLASE"/>
    <property type="match status" value="1"/>
</dbReference>
<dbReference type="InterPro" id="IPR028579">
    <property type="entry name" value="Thym_Pase_Put"/>
</dbReference>
<sequence length="516" mass="54587">MTNSTHRPDLSPTAEYSTHLAVRRLGIDTYQESVAYVRSDCVVCRSVGVEAQSRVLVRNGHRSIVATLNVITGDWLEPGHVGLSEAAWRRLEAHDGDTVNLAHAPPPDSASDLRAKVYGHRLDQSQYERLLRDAVAGRLSDIELAAFVTACAQPQFDVDENIALTQAMVSVGEQLQWPQTLVLDKHCVGGLPGNRTTPIVVAIVAAAGCLIPKTSSRAITSPAGTADTMATLTDVDLDLRTMRRVVERENGCLVWGGAVGLSPADDVLIRVERPLDFDSDAQLTASVLSKKKAAGSTHVLIDVPVGPTAKIRTPAAAAMLASRIQAVAAAIGLTVRIEITDGRQPIGRGIGPALEARDVLAVLRNTSDAPADLRRRALDLAAAVLAFDPAMPGHAGVRKAQMLLDSGAAWAKFEAICTAQGGLREPPAARHSSDVSAASNGVVVNIDNRRLAKLAKLAGAPRSPAAGVLLNVSLGSPIVAGQPLFTLHADSRGEMAYARAYLAQHPDILRIEEPTP</sequence>
<gene>
    <name evidence="6" type="ORF">N4264_14600</name>
</gene>
<evidence type="ECO:0000256" key="1">
    <source>
        <dbReference type="ARBA" id="ARBA00022676"/>
    </source>
</evidence>
<dbReference type="SUPFAM" id="SSF47648">
    <property type="entry name" value="Nucleoside phosphorylase/phosphoribosyltransferase N-terminal domain"/>
    <property type="match status" value="1"/>
</dbReference>
<dbReference type="NCBIfam" id="TIGR02645">
    <property type="entry name" value="ARCH_P_rylase"/>
    <property type="match status" value="1"/>
</dbReference>
<dbReference type="Pfam" id="PF02885">
    <property type="entry name" value="Glycos_trans_3N"/>
    <property type="match status" value="1"/>
</dbReference>
<dbReference type="Proteomes" id="UP001064632">
    <property type="component" value="Chromosome"/>
</dbReference>
<evidence type="ECO:0000313" key="7">
    <source>
        <dbReference type="Proteomes" id="UP001064632"/>
    </source>
</evidence>
<organism evidence="6 7">
    <name type="scientific">Tahibacter amnicola</name>
    <dbReference type="NCBI Taxonomy" id="2976241"/>
    <lineage>
        <taxon>Bacteria</taxon>
        <taxon>Pseudomonadati</taxon>
        <taxon>Pseudomonadota</taxon>
        <taxon>Gammaproteobacteria</taxon>
        <taxon>Lysobacterales</taxon>
        <taxon>Rhodanobacteraceae</taxon>
        <taxon>Tahibacter</taxon>
    </lineage>
</organism>
<dbReference type="InterPro" id="IPR036566">
    <property type="entry name" value="PYNP-like_C_sf"/>
</dbReference>
<dbReference type="EMBL" id="CP104694">
    <property type="protein sequence ID" value="UXI65985.1"/>
    <property type="molecule type" value="Genomic_DNA"/>
</dbReference>
<accession>A0ABY6B7W3</accession>
<evidence type="ECO:0000256" key="2">
    <source>
        <dbReference type="ARBA" id="ARBA00022679"/>
    </source>
</evidence>
<feature type="domain" description="Pyrimidine nucleoside phosphorylase C-terminal" evidence="5">
    <location>
        <begin position="442"/>
        <end position="509"/>
    </location>
</feature>
<keyword evidence="2 4" id="KW-0808">Transferase</keyword>